<dbReference type="Proteomes" id="UP000319817">
    <property type="component" value="Chromosome"/>
</dbReference>
<proteinExistence type="predicted"/>
<reference evidence="2 3" key="1">
    <citation type="submission" date="2019-02" db="EMBL/GenBank/DDBJ databases">
        <title>Deep-cultivation of Planctomycetes and their phenomic and genomic characterization uncovers novel biology.</title>
        <authorList>
            <person name="Wiegand S."/>
            <person name="Jogler M."/>
            <person name="Boedeker C."/>
            <person name="Pinto D."/>
            <person name="Vollmers J."/>
            <person name="Rivas-Marin E."/>
            <person name="Kohn T."/>
            <person name="Peeters S.H."/>
            <person name="Heuer A."/>
            <person name="Rast P."/>
            <person name="Oberbeckmann S."/>
            <person name="Bunk B."/>
            <person name="Jeske O."/>
            <person name="Meyerdierks A."/>
            <person name="Storesund J.E."/>
            <person name="Kallscheuer N."/>
            <person name="Luecker S."/>
            <person name="Lage O.M."/>
            <person name="Pohl T."/>
            <person name="Merkel B.J."/>
            <person name="Hornburger P."/>
            <person name="Mueller R.-W."/>
            <person name="Bruemmer F."/>
            <person name="Labrenz M."/>
            <person name="Spormann A.M."/>
            <person name="Op den Camp H."/>
            <person name="Overmann J."/>
            <person name="Amann R."/>
            <person name="Jetten M.S.M."/>
            <person name="Mascher T."/>
            <person name="Medema M.H."/>
            <person name="Devos D.P."/>
            <person name="Kaster A.-K."/>
            <person name="Ovreas L."/>
            <person name="Rohde M."/>
            <person name="Galperin M.Y."/>
            <person name="Jogler C."/>
        </authorList>
    </citation>
    <scope>NUCLEOTIDE SEQUENCE [LARGE SCALE GENOMIC DNA]</scope>
    <source>
        <strain evidence="2 3">K23_9</strain>
    </source>
</reference>
<dbReference type="AlphaFoldDB" id="A0A517NVW1"/>
<gene>
    <name evidence="2" type="ORF">K239x_32530</name>
</gene>
<evidence type="ECO:0000259" key="1">
    <source>
        <dbReference type="PROSITE" id="PS50914"/>
    </source>
</evidence>
<dbReference type="InterPro" id="IPR007055">
    <property type="entry name" value="BON_dom"/>
</dbReference>
<sequence length="71" mass="7736">MTESICDRIESSIRRVLGEDFPDDFTCTADDGKITLTGRARTRDDATTCGVVARMVPGIRTVVNQIKSDSA</sequence>
<dbReference type="PROSITE" id="PS50914">
    <property type="entry name" value="BON"/>
    <property type="match status" value="1"/>
</dbReference>
<evidence type="ECO:0000313" key="3">
    <source>
        <dbReference type="Proteomes" id="UP000319817"/>
    </source>
</evidence>
<dbReference type="RefSeq" id="WP_145419130.1">
    <property type="nucleotide sequence ID" value="NZ_CP036526.1"/>
</dbReference>
<evidence type="ECO:0000313" key="2">
    <source>
        <dbReference type="EMBL" id="QDT11259.1"/>
    </source>
</evidence>
<protein>
    <submittedName>
        <fullName evidence="2">BON domain protein</fullName>
    </submittedName>
</protein>
<dbReference type="Gene3D" id="3.30.1340.30">
    <property type="match status" value="1"/>
</dbReference>
<feature type="domain" description="BON" evidence="1">
    <location>
        <begin position="1"/>
        <end position="70"/>
    </location>
</feature>
<organism evidence="2 3">
    <name type="scientific">Stieleria marina</name>
    <dbReference type="NCBI Taxonomy" id="1930275"/>
    <lineage>
        <taxon>Bacteria</taxon>
        <taxon>Pseudomonadati</taxon>
        <taxon>Planctomycetota</taxon>
        <taxon>Planctomycetia</taxon>
        <taxon>Pirellulales</taxon>
        <taxon>Pirellulaceae</taxon>
        <taxon>Stieleria</taxon>
    </lineage>
</organism>
<dbReference type="EMBL" id="CP036526">
    <property type="protein sequence ID" value="QDT11259.1"/>
    <property type="molecule type" value="Genomic_DNA"/>
</dbReference>
<accession>A0A517NVW1</accession>
<keyword evidence="3" id="KW-1185">Reference proteome</keyword>
<name>A0A517NVW1_9BACT</name>
<dbReference type="Pfam" id="PF04972">
    <property type="entry name" value="BON"/>
    <property type="match status" value="1"/>
</dbReference>